<organism evidence="1 2">
    <name type="scientific">Miniphocaeibacter halophilus</name>
    <dbReference type="NCBI Taxonomy" id="2931922"/>
    <lineage>
        <taxon>Bacteria</taxon>
        <taxon>Bacillati</taxon>
        <taxon>Bacillota</taxon>
        <taxon>Tissierellia</taxon>
        <taxon>Tissierellales</taxon>
        <taxon>Peptoniphilaceae</taxon>
        <taxon>Miniphocaeibacter</taxon>
    </lineage>
</organism>
<sequence>MELEKLLDCSTNIGYLLLSNGAEVYRVEQSIEYICKAYKVEEVNAFALLGNLIVTIEKDGKSVTKSKRINNISTDLDNVEQLIDLSRYISKNSPDYEEINKRILKITNSPKYSTAIYYIGSAVIAAPSFVIFFGGTFKEAFLTIPIAIIITFLKKFLNKAEISGLFVNIVSGLFLILGTNLIEYFFTGINTSNIILGALMLLVPGLALANAMRDMIMSDTISGLSRLIDALLTAVGIAIGLGIGMYFI</sequence>
<accession>A0AC61MRR7</accession>
<reference evidence="1 2" key="1">
    <citation type="journal article" date="2022" name="Int. J. Syst. Evol. Microbiol.">
        <title>Miniphocaeibacter halophilus sp. nov., an ammonium-tolerant acetate-producing bacterium isolated from a biogas system.</title>
        <authorList>
            <person name="Schnurer A."/>
            <person name="Singh A."/>
            <person name="Bi S."/>
            <person name="Qiao W."/>
            <person name="Westerholm M."/>
        </authorList>
    </citation>
    <scope>NUCLEOTIDE SEQUENCE [LARGE SCALE GENOMIC DNA]</scope>
    <source>
        <strain evidence="1 2">AMB_01</strain>
    </source>
</reference>
<evidence type="ECO:0000313" key="1">
    <source>
        <dbReference type="EMBL" id="QQK06881.1"/>
    </source>
</evidence>
<keyword evidence="2" id="KW-1185">Reference proteome</keyword>
<protein>
    <submittedName>
        <fullName evidence="1">Threonine/serine exporter family protein</fullName>
    </submittedName>
</protein>
<evidence type="ECO:0000313" key="2">
    <source>
        <dbReference type="Proteomes" id="UP000595814"/>
    </source>
</evidence>
<dbReference type="Proteomes" id="UP000595814">
    <property type="component" value="Chromosome"/>
</dbReference>
<gene>
    <name evidence="1" type="ORF">JFY71_05900</name>
</gene>
<dbReference type="EMBL" id="CP066744">
    <property type="protein sequence ID" value="QQK06881.1"/>
    <property type="molecule type" value="Genomic_DNA"/>
</dbReference>
<name>A0AC61MRR7_9FIRM</name>
<proteinExistence type="predicted"/>